<reference evidence="3" key="2">
    <citation type="submission" date="2019-09" db="UniProtKB">
        <authorList>
            <consortium name="WormBaseParasite"/>
        </authorList>
    </citation>
    <scope>IDENTIFICATION</scope>
</reference>
<dbReference type="WBParaSite" id="HPBE_0001444001-mRNA-1">
    <property type="protein sequence ID" value="HPBE_0001444001-mRNA-1"/>
    <property type="gene ID" value="HPBE_0001444001"/>
</dbReference>
<dbReference type="Proteomes" id="UP000050761">
    <property type="component" value="Unassembled WGS sequence"/>
</dbReference>
<gene>
    <name evidence="1" type="ORF">HPBE_LOCUS14441</name>
</gene>
<accession>A0A183G052</accession>
<accession>A0A3P8DTV7</accession>
<evidence type="ECO:0000313" key="3">
    <source>
        <dbReference type="WBParaSite" id="HPBE_0001444001-mRNA-1"/>
    </source>
</evidence>
<keyword evidence="2" id="KW-1185">Reference proteome</keyword>
<protein>
    <submittedName>
        <fullName evidence="1 3">Uncharacterized protein</fullName>
    </submittedName>
</protein>
<evidence type="ECO:0000313" key="1">
    <source>
        <dbReference type="EMBL" id="VDO99632.1"/>
    </source>
</evidence>
<evidence type="ECO:0000313" key="2">
    <source>
        <dbReference type="Proteomes" id="UP000050761"/>
    </source>
</evidence>
<sequence length="91" mass="9947">MVSGAGTLSFVMQLEARKMVVRLLTPVMDGVGAAPRLIGHMIRGDDERLLADDECSSKGGMPERRAVDISEGEMEFCTTEWRSLGTCLTAW</sequence>
<dbReference type="EMBL" id="UZAH01028362">
    <property type="protein sequence ID" value="VDO99632.1"/>
    <property type="molecule type" value="Genomic_DNA"/>
</dbReference>
<proteinExistence type="predicted"/>
<reference evidence="1 2" key="1">
    <citation type="submission" date="2018-11" db="EMBL/GenBank/DDBJ databases">
        <authorList>
            <consortium name="Pathogen Informatics"/>
        </authorList>
    </citation>
    <scope>NUCLEOTIDE SEQUENCE [LARGE SCALE GENOMIC DNA]</scope>
</reference>
<organism evidence="2 3">
    <name type="scientific">Heligmosomoides polygyrus</name>
    <name type="common">Parasitic roundworm</name>
    <dbReference type="NCBI Taxonomy" id="6339"/>
    <lineage>
        <taxon>Eukaryota</taxon>
        <taxon>Metazoa</taxon>
        <taxon>Ecdysozoa</taxon>
        <taxon>Nematoda</taxon>
        <taxon>Chromadorea</taxon>
        <taxon>Rhabditida</taxon>
        <taxon>Rhabditina</taxon>
        <taxon>Rhabditomorpha</taxon>
        <taxon>Strongyloidea</taxon>
        <taxon>Heligmosomidae</taxon>
        <taxon>Heligmosomoides</taxon>
    </lineage>
</organism>
<name>A0A183G052_HELPZ</name>
<dbReference type="AlphaFoldDB" id="A0A183G052"/>